<organism evidence="1 2">
    <name type="scientific">Candidatus Methanogaster sp</name>
    <dbReference type="NCBI Taxonomy" id="3386292"/>
    <lineage>
        <taxon>Archaea</taxon>
        <taxon>Methanobacteriati</taxon>
        <taxon>Methanobacteriota</taxon>
        <taxon>Stenosarchaea group</taxon>
        <taxon>Methanomicrobia</taxon>
        <taxon>Methanosarcinales</taxon>
        <taxon>ANME-2 cluster</taxon>
        <taxon>Candidatus Methanogasteraceae</taxon>
        <taxon>Candidatus Methanogaster</taxon>
    </lineage>
</organism>
<accession>A0AC61L1Z7</accession>
<evidence type="ECO:0000313" key="1">
    <source>
        <dbReference type="EMBL" id="PXF60233.1"/>
    </source>
</evidence>
<gene>
    <name evidence="1" type="ORF">C4B59_09760</name>
</gene>
<evidence type="ECO:0000313" key="2">
    <source>
        <dbReference type="Proteomes" id="UP000248329"/>
    </source>
</evidence>
<comment type="caution">
    <text evidence="1">The sequence shown here is derived from an EMBL/GenBank/DDBJ whole genome shotgun (WGS) entry which is preliminary data.</text>
</comment>
<protein>
    <submittedName>
        <fullName evidence="1">Uncharacterized protein</fullName>
    </submittedName>
</protein>
<sequence length="831" mass="89958">MKFGIQLSETTGSKVFGWICISLIALTMFCGCARISDAAAGDLLMESGEGGDEILDVGESRDLGYGGYVLTVMRMEEMDSQKIWLVMSKGGAIVNKVPVSEGDTYRCNVDVDGATYTIFETKVTIIGGDDVDAVRLADFRLYSDGSPDAESIRHDSSPSHAVIDYLHITADVKNGYAVTSVEEKLTNSHDTATDDEFKFLIPDGAFISGFCLVIDGVEYEADVLPKKEADERFEAAVSEGRTAGILKTKKANIFAHSLSFAPHQSIIVRLTYEQPVKKMLGEYEYVLSLRDIDAVHNVPELYVNITVTSVNRIIDVKTPGFDGGDVKYISSTKARVTYGAKALPDRDLTIVFITDSTSINGEMLFYETDGHGGQGYLMHVFSPSVADLGTTNLSKEIIFVIDRSGSMSGDKIAQVKNVFTGIIADLPPDDYFNVIFFDNDVMLFRDTLMEANAQTKAEAANFVDALESGGGTNINDALLTALGMFEPDTGRVPIIVFLTDGEPTAGVTSPYVIRENVKAANEVEVSVFTIAFGIEDEENYDFLRALSLANCGTAERFYPSTNAETAINTFYETIATPVITDMGFSYSDVDASDIVNTGYGTLFAGSDATTLARYPAGTGSIDSSIDAVTRTGKREFDETFSVVSGSENAFIPKLWAYTKIRRLMDRMLIEGETNSLVSEVTELSLEFGFVTPYTSLFVEMPTTIGETELSAEMPAEATATGADDDTDRSHTHSDSTPKIFRGSDTDIIIVPTSQPLFGKNKPYIIPVEAVEEQEYVVATPVVVETPVEVVGVAGERASTPNSAKTQTPGFGVVFATIGMLIAAVLLRKKNG</sequence>
<name>A0AC61L1Z7_9EURY</name>
<dbReference type="EMBL" id="PQXF01000018">
    <property type="protein sequence ID" value="PXF60233.1"/>
    <property type="molecule type" value="Genomic_DNA"/>
</dbReference>
<dbReference type="Proteomes" id="UP000248329">
    <property type="component" value="Unassembled WGS sequence"/>
</dbReference>
<proteinExistence type="predicted"/>
<reference evidence="1" key="1">
    <citation type="submission" date="2018-01" db="EMBL/GenBank/DDBJ databases">
        <authorList>
            <person name="Krukenberg V."/>
        </authorList>
    </citation>
    <scope>NUCLEOTIDE SEQUENCE</scope>
    <source>
        <strain evidence="1">E20ANME2</strain>
    </source>
</reference>